<dbReference type="AlphaFoldDB" id="A0AAE0FKL0"/>
<gene>
    <name evidence="2" type="ORF">CYMTET_29662</name>
</gene>
<feature type="region of interest" description="Disordered" evidence="1">
    <location>
        <begin position="181"/>
        <end position="220"/>
    </location>
</feature>
<proteinExistence type="predicted"/>
<protein>
    <submittedName>
        <fullName evidence="2">Uncharacterized protein</fullName>
    </submittedName>
</protein>
<reference evidence="2 3" key="1">
    <citation type="journal article" date="2015" name="Genome Biol. Evol.">
        <title>Comparative Genomics of a Bacterivorous Green Alga Reveals Evolutionary Causalities and Consequences of Phago-Mixotrophic Mode of Nutrition.</title>
        <authorList>
            <person name="Burns J.A."/>
            <person name="Paasch A."/>
            <person name="Narechania A."/>
            <person name="Kim E."/>
        </authorList>
    </citation>
    <scope>NUCLEOTIDE SEQUENCE [LARGE SCALE GENOMIC DNA]</scope>
    <source>
        <strain evidence="2 3">PLY_AMNH</strain>
    </source>
</reference>
<comment type="caution">
    <text evidence="2">The sequence shown here is derived from an EMBL/GenBank/DDBJ whole genome shotgun (WGS) entry which is preliminary data.</text>
</comment>
<accession>A0AAE0FKL0</accession>
<dbReference type="Proteomes" id="UP001190700">
    <property type="component" value="Unassembled WGS sequence"/>
</dbReference>
<evidence type="ECO:0000313" key="2">
    <source>
        <dbReference type="EMBL" id="KAK3261429.1"/>
    </source>
</evidence>
<dbReference type="EMBL" id="LGRX02016894">
    <property type="protein sequence ID" value="KAK3261429.1"/>
    <property type="molecule type" value="Genomic_DNA"/>
</dbReference>
<keyword evidence="3" id="KW-1185">Reference proteome</keyword>
<feature type="region of interest" description="Disordered" evidence="1">
    <location>
        <begin position="89"/>
        <end position="137"/>
    </location>
</feature>
<feature type="compositionally biased region" description="Basic and acidic residues" evidence="1">
    <location>
        <begin position="117"/>
        <end position="127"/>
    </location>
</feature>
<organism evidence="2 3">
    <name type="scientific">Cymbomonas tetramitiformis</name>
    <dbReference type="NCBI Taxonomy" id="36881"/>
    <lineage>
        <taxon>Eukaryota</taxon>
        <taxon>Viridiplantae</taxon>
        <taxon>Chlorophyta</taxon>
        <taxon>Pyramimonadophyceae</taxon>
        <taxon>Pyramimonadales</taxon>
        <taxon>Pyramimonadaceae</taxon>
        <taxon>Cymbomonas</taxon>
    </lineage>
</organism>
<feature type="compositionally biased region" description="Polar residues" evidence="1">
    <location>
        <begin position="203"/>
        <end position="214"/>
    </location>
</feature>
<feature type="compositionally biased region" description="Low complexity" evidence="1">
    <location>
        <begin position="100"/>
        <end position="113"/>
    </location>
</feature>
<name>A0AAE0FKL0_9CHLO</name>
<evidence type="ECO:0000256" key="1">
    <source>
        <dbReference type="SAM" id="MobiDB-lite"/>
    </source>
</evidence>
<sequence>MLKSVHVPCVLPGVKQRRAHQHEGLLLVVQRQVGFPNQEVVGVHNIERLNGSGTAEQPSIQAPWQMDCALGPPDSELLFIPLHLGHRHGSCPRVTEESSRCSPCSPPQRARPQSLRRSKEAQDRAQETPRSLEAPMQHGAVSSMRRLFGEMGATDIPIDAQGFVSSPVKRALTSPRQHRYFQAPSLPPQSMQGKPRSPLHMSGSVSARGTNSDGRSLPKAIDTFRGQSTKKSVVWKRLQIERNLVDEGERTRMQEMHAWGQPFVPIGGEPTLKPAAEAVANFVKVSTSPRLIHTVKNHSLQAIPVIKVQAL</sequence>
<evidence type="ECO:0000313" key="3">
    <source>
        <dbReference type="Proteomes" id="UP001190700"/>
    </source>
</evidence>